<dbReference type="Proteomes" id="UP001056120">
    <property type="component" value="Linkage Group LG01"/>
</dbReference>
<reference evidence="1 2" key="2">
    <citation type="journal article" date="2022" name="Mol. Ecol. Resour.">
        <title>The genomes of chicory, endive, great burdock and yacon provide insights into Asteraceae paleo-polyploidization history and plant inulin production.</title>
        <authorList>
            <person name="Fan W."/>
            <person name="Wang S."/>
            <person name="Wang H."/>
            <person name="Wang A."/>
            <person name="Jiang F."/>
            <person name="Liu H."/>
            <person name="Zhao H."/>
            <person name="Xu D."/>
            <person name="Zhang Y."/>
        </authorList>
    </citation>
    <scope>NUCLEOTIDE SEQUENCE [LARGE SCALE GENOMIC DNA]</scope>
    <source>
        <strain evidence="2">cv. Yunnan</strain>
        <tissue evidence="1">Leaves</tissue>
    </source>
</reference>
<evidence type="ECO:0000313" key="1">
    <source>
        <dbReference type="EMBL" id="KAI3827340.1"/>
    </source>
</evidence>
<dbReference type="EMBL" id="CM042018">
    <property type="protein sequence ID" value="KAI3827340.1"/>
    <property type="molecule type" value="Genomic_DNA"/>
</dbReference>
<protein>
    <submittedName>
        <fullName evidence="1">Uncharacterized protein</fullName>
    </submittedName>
</protein>
<keyword evidence="2" id="KW-1185">Reference proteome</keyword>
<gene>
    <name evidence="1" type="ORF">L1987_01413</name>
</gene>
<name>A0ACB9K4V9_9ASTR</name>
<organism evidence="1 2">
    <name type="scientific">Smallanthus sonchifolius</name>
    <dbReference type="NCBI Taxonomy" id="185202"/>
    <lineage>
        <taxon>Eukaryota</taxon>
        <taxon>Viridiplantae</taxon>
        <taxon>Streptophyta</taxon>
        <taxon>Embryophyta</taxon>
        <taxon>Tracheophyta</taxon>
        <taxon>Spermatophyta</taxon>
        <taxon>Magnoliopsida</taxon>
        <taxon>eudicotyledons</taxon>
        <taxon>Gunneridae</taxon>
        <taxon>Pentapetalae</taxon>
        <taxon>asterids</taxon>
        <taxon>campanulids</taxon>
        <taxon>Asterales</taxon>
        <taxon>Asteraceae</taxon>
        <taxon>Asteroideae</taxon>
        <taxon>Heliantheae alliance</taxon>
        <taxon>Millerieae</taxon>
        <taxon>Smallanthus</taxon>
    </lineage>
</organism>
<reference evidence="2" key="1">
    <citation type="journal article" date="2022" name="Mol. Ecol. Resour.">
        <title>The genomes of chicory, endive, great burdock and yacon provide insights into Asteraceae palaeo-polyploidization history and plant inulin production.</title>
        <authorList>
            <person name="Fan W."/>
            <person name="Wang S."/>
            <person name="Wang H."/>
            <person name="Wang A."/>
            <person name="Jiang F."/>
            <person name="Liu H."/>
            <person name="Zhao H."/>
            <person name="Xu D."/>
            <person name="Zhang Y."/>
        </authorList>
    </citation>
    <scope>NUCLEOTIDE SEQUENCE [LARGE SCALE GENOMIC DNA]</scope>
    <source>
        <strain evidence="2">cv. Yunnan</strain>
    </source>
</reference>
<sequence>METNTQTFYASSQLLKAVDKSSKTSYLSLIHDRIRRRVSKAIEYVISSVANSNYISAGQINVPIVFRRPNGPAAGVGAQHSQYYIYGLGVWIGSDGYLINHTKVDGFLLVKATRYKCSFRYLLKNLVCYFMGKMENEERVKNICHRKLQGIPSLQ</sequence>
<accession>A0ACB9K4V9</accession>
<evidence type="ECO:0000313" key="2">
    <source>
        <dbReference type="Proteomes" id="UP001056120"/>
    </source>
</evidence>
<comment type="caution">
    <text evidence="1">The sequence shown here is derived from an EMBL/GenBank/DDBJ whole genome shotgun (WGS) entry which is preliminary data.</text>
</comment>
<proteinExistence type="predicted"/>